<keyword evidence="2" id="KW-1185">Reference proteome</keyword>
<name>A0A9P6HDL4_9AGAM</name>
<organism evidence="1 2">
    <name type="scientific">Thelephora terrestris</name>
    <dbReference type="NCBI Taxonomy" id="56493"/>
    <lineage>
        <taxon>Eukaryota</taxon>
        <taxon>Fungi</taxon>
        <taxon>Dikarya</taxon>
        <taxon>Basidiomycota</taxon>
        <taxon>Agaricomycotina</taxon>
        <taxon>Agaricomycetes</taxon>
        <taxon>Thelephorales</taxon>
        <taxon>Thelephoraceae</taxon>
        <taxon>Thelephora</taxon>
    </lineage>
</organism>
<proteinExistence type="predicted"/>
<reference evidence="1" key="1">
    <citation type="journal article" date="2020" name="Nat. Commun.">
        <title>Large-scale genome sequencing of mycorrhizal fungi provides insights into the early evolution of symbiotic traits.</title>
        <authorList>
            <person name="Miyauchi S."/>
            <person name="Kiss E."/>
            <person name="Kuo A."/>
            <person name="Drula E."/>
            <person name="Kohler A."/>
            <person name="Sanchez-Garcia M."/>
            <person name="Morin E."/>
            <person name="Andreopoulos B."/>
            <person name="Barry K.W."/>
            <person name="Bonito G."/>
            <person name="Buee M."/>
            <person name="Carver A."/>
            <person name="Chen C."/>
            <person name="Cichocki N."/>
            <person name="Clum A."/>
            <person name="Culley D."/>
            <person name="Crous P.W."/>
            <person name="Fauchery L."/>
            <person name="Girlanda M."/>
            <person name="Hayes R.D."/>
            <person name="Keri Z."/>
            <person name="LaButti K."/>
            <person name="Lipzen A."/>
            <person name="Lombard V."/>
            <person name="Magnuson J."/>
            <person name="Maillard F."/>
            <person name="Murat C."/>
            <person name="Nolan M."/>
            <person name="Ohm R.A."/>
            <person name="Pangilinan J."/>
            <person name="Pereira M.F."/>
            <person name="Perotto S."/>
            <person name="Peter M."/>
            <person name="Pfister S."/>
            <person name="Riley R."/>
            <person name="Sitrit Y."/>
            <person name="Stielow J.B."/>
            <person name="Szollosi G."/>
            <person name="Zifcakova L."/>
            <person name="Stursova M."/>
            <person name="Spatafora J.W."/>
            <person name="Tedersoo L."/>
            <person name="Vaario L.M."/>
            <person name="Yamada A."/>
            <person name="Yan M."/>
            <person name="Wang P."/>
            <person name="Xu J."/>
            <person name="Bruns T."/>
            <person name="Baldrian P."/>
            <person name="Vilgalys R."/>
            <person name="Dunand C."/>
            <person name="Henrissat B."/>
            <person name="Grigoriev I.V."/>
            <person name="Hibbett D."/>
            <person name="Nagy L.G."/>
            <person name="Martin F.M."/>
        </authorList>
    </citation>
    <scope>NUCLEOTIDE SEQUENCE</scope>
    <source>
        <strain evidence="1">UH-Tt-Lm1</strain>
    </source>
</reference>
<evidence type="ECO:0000313" key="1">
    <source>
        <dbReference type="EMBL" id="KAF9784633.1"/>
    </source>
</evidence>
<sequence>MLSPCANPQSDLSPYPGSSLSVSQLLAALDRKIPAEIAWYESNARFRGALAHFRKPEMKTLKSRALRFLDSIDHLANSLRPMNLLPPEMVLRIATYLIDETEYYHPLLVATHINRYWRETILGSSSLWTSIDSRHPKLAIVCMERSNRAGLSVTLRPNIPLDFISELQSHATRIKALDVSMPPSNFQRILQRLDPHSIRLESLTLDFSSVKPLPCVSFPRLLSFDMSRLKVLNVQNVSFVSPFFRPTNLSKLSIVSSSGCLSALLDLIAANIRLEEILIVSRVSDLQYPSVDVIPLPHLRVLNVTLPWHAIKTLLRHVSLPPSAKLIVTTAMQEHEKKEFIPALLPQRLDPLQNLLKIETLTYHYSQVANHQTLCGSSSSNTSQTHRASPSRTGSFTFRWTAFTRFDLVFSPLSLTHVRHLQLNLDCVYSFRNAQIGRVDGIARKFVSVDSRDLYCEWRGVFKSLDQLERLTVVRLRNLVELVGLLTDSDPVPRLDAYQHRGRDSGCRNSGVSSVRTTLLPSHREGFPKDSLCPSLHTLEFIECHWLCSQFPVLLDFVKRRLTSPQDPPVLSPASCLSSTLNPPAVVSPIRRIHIQSFRPSLLPCSQDIEALKELVDTIVTDAEPHKSRSSRGVESHAGGYERKPPLCTVCGTDLGLS</sequence>
<gene>
    <name evidence="1" type="ORF">BJ322DRAFT_1109346</name>
</gene>
<dbReference type="EMBL" id="WIUZ02000008">
    <property type="protein sequence ID" value="KAF9784633.1"/>
    <property type="molecule type" value="Genomic_DNA"/>
</dbReference>
<dbReference type="AlphaFoldDB" id="A0A9P6HDL4"/>
<reference evidence="1" key="2">
    <citation type="submission" date="2020-11" db="EMBL/GenBank/DDBJ databases">
        <authorList>
            <consortium name="DOE Joint Genome Institute"/>
            <person name="Kuo A."/>
            <person name="Miyauchi S."/>
            <person name="Kiss E."/>
            <person name="Drula E."/>
            <person name="Kohler A."/>
            <person name="Sanchez-Garcia M."/>
            <person name="Andreopoulos B."/>
            <person name="Barry K.W."/>
            <person name="Bonito G."/>
            <person name="Buee M."/>
            <person name="Carver A."/>
            <person name="Chen C."/>
            <person name="Cichocki N."/>
            <person name="Clum A."/>
            <person name="Culley D."/>
            <person name="Crous P.W."/>
            <person name="Fauchery L."/>
            <person name="Girlanda M."/>
            <person name="Hayes R."/>
            <person name="Keri Z."/>
            <person name="Labutti K."/>
            <person name="Lipzen A."/>
            <person name="Lombard V."/>
            <person name="Magnuson J."/>
            <person name="Maillard F."/>
            <person name="Morin E."/>
            <person name="Murat C."/>
            <person name="Nolan M."/>
            <person name="Ohm R."/>
            <person name="Pangilinan J."/>
            <person name="Pereira M."/>
            <person name="Perotto S."/>
            <person name="Peter M."/>
            <person name="Riley R."/>
            <person name="Sitrit Y."/>
            <person name="Stielow B."/>
            <person name="Szollosi G."/>
            <person name="Zifcakova L."/>
            <person name="Stursova M."/>
            <person name="Spatafora J.W."/>
            <person name="Tedersoo L."/>
            <person name="Vaario L.-M."/>
            <person name="Yamada A."/>
            <person name="Yan M."/>
            <person name="Wang P."/>
            <person name="Xu J."/>
            <person name="Bruns T."/>
            <person name="Baldrian P."/>
            <person name="Vilgalys R."/>
            <person name="Henrissat B."/>
            <person name="Grigoriev I.V."/>
            <person name="Hibbett D."/>
            <person name="Nagy L.G."/>
            <person name="Martin F.M."/>
        </authorList>
    </citation>
    <scope>NUCLEOTIDE SEQUENCE</scope>
    <source>
        <strain evidence="1">UH-Tt-Lm1</strain>
    </source>
</reference>
<accession>A0A9P6HDL4</accession>
<protein>
    <recommendedName>
        <fullName evidence="3">F-box domain-containing protein</fullName>
    </recommendedName>
</protein>
<evidence type="ECO:0000313" key="2">
    <source>
        <dbReference type="Proteomes" id="UP000736335"/>
    </source>
</evidence>
<dbReference type="Proteomes" id="UP000736335">
    <property type="component" value="Unassembled WGS sequence"/>
</dbReference>
<comment type="caution">
    <text evidence="1">The sequence shown here is derived from an EMBL/GenBank/DDBJ whole genome shotgun (WGS) entry which is preliminary data.</text>
</comment>
<dbReference type="OrthoDB" id="3235815at2759"/>
<evidence type="ECO:0008006" key="3">
    <source>
        <dbReference type="Google" id="ProtNLM"/>
    </source>
</evidence>